<comment type="caution">
    <text evidence="1">The sequence shown here is derived from an EMBL/GenBank/DDBJ whole genome shotgun (WGS) entry which is preliminary data.</text>
</comment>
<dbReference type="EMBL" id="CM041532">
    <property type="protein sequence ID" value="KAI3375533.1"/>
    <property type="molecule type" value="Genomic_DNA"/>
</dbReference>
<evidence type="ECO:0000313" key="2">
    <source>
        <dbReference type="Proteomes" id="UP000831701"/>
    </source>
</evidence>
<dbReference type="Proteomes" id="UP000831701">
    <property type="component" value="Chromosome 2"/>
</dbReference>
<gene>
    <name evidence="1" type="ORF">L3Q82_003859</name>
</gene>
<reference evidence="1" key="1">
    <citation type="submission" date="2022-04" db="EMBL/GenBank/DDBJ databases">
        <title>Jade perch genome.</title>
        <authorList>
            <person name="Chao B."/>
        </authorList>
    </citation>
    <scope>NUCLEOTIDE SEQUENCE</scope>
    <source>
        <strain evidence="1">CB-2022</strain>
    </source>
</reference>
<keyword evidence="2" id="KW-1185">Reference proteome</keyword>
<evidence type="ECO:0000313" key="1">
    <source>
        <dbReference type="EMBL" id="KAI3375533.1"/>
    </source>
</evidence>
<protein>
    <submittedName>
        <fullName evidence="1">Uncharacterized protein</fullName>
    </submittedName>
</protein>
<organism evidence="1 2">
    <name type="scientific">Scortum barcoo</name>
    <name type="common">barcoo grunter</name>
    <dbReference type="NCBI Taxonomy" id="214431"/>
    <lineage>
        <taxon>Eukaryota</taxon>
        <taxon>Metazoa</taxon>
        <taxon>Chordata</taxon>
        <taxon>Craniata</taxon>
        <taxon>Vertebrata</taxon>
        <taxon>Euteleostomi</taxon>
        <taxon>Actinopterygii</taxon>
        <taxon>Neopterygii</taxon>
        <taxon>Teleostei</taxon>
        <taxon>Neoteleostei</taxon>
        <taxon>Acanthomorphata</taxon>
        <taxon>Eupercaria</taxon>
        <taxon>Centrarchiformes</taxon>
        <taxon>Terapontoidei</taxon>
        <taxon>Terapontidae</taxon>
        <taxon>Scortum</taxon>
    </lineage>
</organism>
<accession>A0ACB8X9E5</accession>
<name>A0ACB8X9E5_9TELE</name>
<sequence length="390" mass="44580">MRNIYKVLASQYDPLGFILPYTTRAKILVRHLWDKHRGWDDPLLPQELLQQWKAWEEELQVLPQVTLPRPYLPKKVDLGGLHREVHIFCDASEEAYGSVAYLRSTDRHGEVHLSFLLARSRVAPKRFHSMPRLELCAALSGAQLAQVLGRELTIEIHQIILWSDSTTVLTWLKSESCRFKVFVGTRVAEIQELTERHVWRYVDSVRNPADDVTRDASELRKSVFCGATSVVSCQPTSDHQLYSSWKELLEVTVQELHGAADSDGHPTAEDYRQAERLILQRAQMDSFPREYSLLRAGKPVSSSSRLLRTLSPEFDESGELICVGGRLRRAEDLESTALHPVILDPSHQATRLLIQDFDNQLHHPGPERVFAELRRHLVLRGCPASPVQLR</sequence>
<proteinExistence type="predicted"/>